<keyword evidence="8" id="KW-1185">Reference proteome</keyword>
<evidence type="ECO:0000313" key="8">
    <source>
        <dbReference type="Proteomes" id="UP001583280"/>
    </source>
</evidence>
<organism evidence="7 8">
    <name type="scientific">Ceratocystis pirilliformis</name>
    <dbReference type="NCBI Taxonomy" id="259994"/>
    <lineage>
        <taxon>Eukaryota</taxon>
        <taxon>Fungi</taxon>
        <taxon>Dikarya</taxon>
        <taxon>Ascomycota</taxon>
        <taxon>Pezizomycotina</taxon>
        <taxon>Sordariomycetes</taxon>
        <taxon>Hypocreomycetidae</taxon>
        <taxon>Microascales</taxon>
        <taxon>Ceratocystidaceae</taxon>
        <taxon>Ceratocystis</taxon>
    </lineage>
</organism>
<accession>A0ABR3YIP2</accession>
<proteinExistence type="predicted"/>
<name>A0ABR3YIP2_9PEZI</name>
<dbReference type="PANTHER" id="PTHR47338">
    <property type="entry name" value="ZN(II)2CYS6 TRANSCRIPTION FACTOR (EUROFUNG)-RELATED"/>
    <property type="match status" value="1"/>
</dbReference>
<sequence>MNQALSSCLDAPFIDPDRIYTVLIRHYASVLPFLHHHTFTQCFRNRKAPVGLQHSMSDVNDGNLMLVVALALACQSDTAICREASLYLEKVRSNSGPDSNMYSVQPLQPPHYYARVALDVLGTDNDGNSTVWSPGSMEQIQALVMLGMYEWLCKEGPENYPQGFAHWLSSGRGVSRSLDLFRERMQIETNTRTSEPNYRRQGWLRTLLSVTIMDRLLITAPTSEALLVETGQLPLAMCMPEHEFEGERVPNGYHKDGYGVDAVLVWLLRILDIFSEVNWFCSQGSRVRNNCPILELPPSQDADMAGRIPHQKQQQQQQSTSESHPRFLVLAAHVDKFRDSFPRHFVTNNIDNRTKAIVRDTMILENLCRLMLYRDRIPFIPLQNLATKGRHPHPKGREECDIYVISAAKEAYMSARKIIQIAHAANLDRASFRNVSATLPLSPIVVNAVWHAALASLHAHHFPHLDQTYALVSPDYQVVLNYGFTFNPRSQGSCGQAFVMLGYLASYWRSARRYRRIFRWAGAFLHLWRQAVIKALFDPPNIAPSALSSDQCLMRMRNDDFHSGFQEWEVFRHRYMTIGYEQGREKWEDDDLYPMFGVFDNAEEFPDYPDYEKYDLDMDMINAWTLVSSLVPQVSASVEVVCRVWDEVAHLDPLPGGMAAIFQGADVTTARLYSSDTATANSSGRNRISYNSGNTGSNRDGSNGSSGSSSSVPPLKWHPLLTIYPATRMWRWNEHFPADCHSLMLKNMWRRAIKVDANVAIGNYHFQDPSQLQTHTANFLPIVAWLPSFSSKPKTGVAGNLRNSESRTRLSSDISNPPFSGWTVELPTAVVAETCALVALDVLGKMTIRTSEFSPRSFGRAIVDDGVSQDGPTWQPPLPQAQQQMAPYHHHYGHHQQQQQQQQQQHQQQQQQQHQQRQHQHQPQHQPHPQSQPRHHYSNSFTMQDIALAPTPGNTIPTPVNSNGYFREGYHINGYYIDSSVTQGPAAPHSRQSVGRHSLGQNGSRPM</sequence>
<evidence type="ECO:0000313" key="7">
    <source>
        <dbReference type="EMBL" id="KAL1887885.1"/>
    </source>
</evidence>
<comment type="caution">
    <text evidence="7">The sequence shown here is derived from an EMBL/GenBank/DDBJ whole genome shotgun (WGS) entry which is preliminary data.</text>
</comment>
<feature type="compositionally biased region" description="Low complexity" evidence="6">
    <location>
        <begin position="923"/>
        <end position="932"/>
    </location>
</feature>
<evidence type="ECO:0000256" key="2">
    <source>
        <dbReference type="ARBA" id="ARBA00022723"/>
    </source>
</evidence>
<evidence type="ECO:0000256" key="6">
    <source>
        <dbReference type="SAM" id="MobiDB-lite"/>
    </source>
</evidence>
<feature type="region of interest" description="Disordered" evidence="6">
    <location>
        <begin position="982"/>
        <end position="1007"/>
    </location>
</feature>
<feature type="compositionally biased region" description="Polar residues" evidence="6">
    <location>
        <begin position="678"/>
        <end position="690"/>
    </location>
</feature>
<evidence type="ECO:0000256" key="1">
    <source>
        <dbReference type="ARBA" id="ARBA00004123"/>
    </source>
</evidence>
<dbReference type="Proteomes" id="UP001583280">
    <property type="component" value="Unassembled WGS sequence"/>
</dbReference>
<reference evidence="7 8" key="1">
    <citation type="journal article" date="2024" name="IMA Fungus">
        <title>IMA Genome - F19 : A genome assembly and annotation guide to empower mycologists, including annotated draft genome sequences of Ceratocystis pirilliformis, Diaporthe australafricana, Fusarium ophioides, Paecilomyces lecythidis, and Sporothrix stenoceras.</title>
        <authorList>
            <person name="Aylward J."/>
            <person name="Wilson A.M."/>
            <person name="Visagie C.M."/>
            <person name="Spraker J."/>
            <person name="Barnes I."/>
            <person name="Buitendag C."/>
            <person name="Ceriani C."/>
            <person name="Del Mar Angel L."/>
            <person name="du Plessis D."/>
            <person name="Fuchs T."/>
            <person name="Gasser K."/>
            <person name="Kramer D."/>
            <person name="Li W."/>
            <person name="Munsamy K."/>
            <person name="Piso A."/>
            <person name="Price J.L."/>
            <person name="Sonnekus B."/>
            <person name="Thomas C."/>
            <person name="van der Nest A."/>
            <person name="van Dijk A."/>
            <person name="van Heerden A."/>
            <person name="van Vuuren N."/>
            <person name="Yilmaz N."/>
            <person name="Duong T.A."/>
            <person name="van der Merwe N.A."/>
            <person name="Wingfield M.J."/>
            <person name="Wingfield B.D."/>
        </authorList>
    </citation>
    <scope>NUCLEOTIDE SEQUENCE [LARGE SCALE GENOMIC DNA]</scope>
    <source>
        <strain evidence="7 8">CMW 12675</strain>
    </source>
</reference>
<evidence type="ECO:0000256" key="4">
    <source>
        <dbReference type="ARBA" id="ARBA00023163"/>
    </source>
</evidence>
<evidence type="ECO:0008006" key="9">
    <source>
        <dbReference type="Google" id="ProtNLM"/>
    </source>
</evidence>
<comment type="subcellular location">
    <subcellularLocation>
        <location evidence="1">Nucleus</location>
    </subcellularLocation>
</comment>
<feature type="compositionally biased region" description="Polar residues" evidence="6">
    <location>
        <begin position="990"/>
        <end position="1007"/>
    </location>
</feature>
<dbReference type="InterPro" id="IPR050815">
    <property type="entry name" value="TF_fung"/>
</dbReference>
<dbReference type="PANTHER" id="PTHR47338:SF5">
    <property type="entry name" value="ZN(II)2CYS6 TRANSCRIPTION FACTOR (EUROFUNG)"/>
    <property type="match status" value="1"/>
</dbReference>
<keyword evidence="3" id="KW-0805">Transcription regulation</keyword>
<feature type="region of interest" description="Disordered" evidence="6">
    <location>
        <begin position="678"/>
        <end position="712"/>
    </location>
</feature>
<feature type="compositionally biased region" description="Low complexity" evidence="6">
    <location>
        <begin position="895"/>
        <end position="915"/>
    </location>
</feature>
<feature type="region of interest" description="Disordered" evidence="6">
    <location>
        <begin position="302"/>
        <end position="323"/>
    </location>
</feature>
<keyword evidence="5" id="KW-0539">Nucleus</keyword>
<dbReference type="CDD" id="cd12148">
    <property type="entry name" value="fungal_TF_MHR"/>
    <property type="match status" value="1"/>
</dbReference>
<evidence type="ECO:0000256" key="3">
    <source>
        <dbReference type="ARBA" id="ARBA00023015"/>
    </source>
</evidence>
<keyword evidence="4" id="KW-0804">Transcription</keyword>
<feature type="region of interest" description="Disordered" evidence="6">
    <location>
        <begin position="863"/>
        <end position="937"/>
    </location>
</feature>
<gene>
    <name evidence="7" type="ORF">Cpir12675_006372</name>
</gene>
<protein>
    <recommendedName>
        <fullName evidence="9">Transcription factor domain-containing protein</fullName>
    </recommendedName>
</protein>
<feature type="compositionally biased region" description="Low complexity" evidence="6">
    <location>
        <begin position="691"/>
        <end position="711"/>
    </location>
</feature>
<dbReference type="EMBL" id="JAWDJO010000290">
    <property type="protein sequence ID" value="KAL1887885.1"/>
    <property type="molecule type" value="Genomic_DNA"/>
</dbReference>
<evidence type="ECO:0000256" key="5">
    <source>
        <dbReference type="ARBA" id="ARBA00023242"/>
    </source>
</evidence>
<keyword evidence="2" id="KW-0479">Metal-binding</keyword>